<evidence type="ECO:0000313" key="15">
    <source>
        <dbReference type="Proteomes" id="UP000422736"/>
    </source>
</evidence>
<feature type="compositionally biased region" description="Basic and acidic residues" evidence="12">
    <location>
        <begin position="20"/>
        <end position="52"/>
    </location>
</feature>
<dbReference type="Pfam" id="PF18520">
    <property type="entry name" value="Spc110_C"/>
    <property type="match status" value="1"/>
</dbReference>
<keyword evidence="7" id="KW-0206">Cytoskeleton</keyword>
<comment type="subcellular location">
    <subcellularLocation>
        <location evidence="2">Cytoplasm</location>
        <location evidence="2">Cytoskeleton</location>
        <location evidence="2">Microtubule organizing center</location>
        <location evidence="2">Spindle pole body</location>
    </subcellularLocation>
    <subcellularLocation>
        <location evidence="1">Nucleus</location>
    </subcellularLocation>
</comment>
<gene>
    <name evidence="14" type="primary">SPC110</name>
    <name evidence="14" type="ORF">FIM1_1307</name>
</gene>
<feature type="region of interest" description="Disordered" evidence="12">
    <location>
        <begin position="87"/>
        <end position="114"/>
    </location>
</feature>
<keyword evidence="5" id="KW-0963">Cytoplasm</keyword>
<keyword evidence="15" id="KW-1185">Reference proteome</keyword>
<evidence type="ECO:0000313" key="14">
    <source>
        <dbReference type="EMBL" id="QGN14643.1"/>
    </source>
</evidence>
<feature type="coiled-coil region" evidence="11">
    <location>
        <begin position="161"/>
        <end position="364"/>
    </location>
</feature>
<accession>A0ABX6EQQ0</accession>
<sequence length="880" mass="103466">METPHVDRMKDYEFTPIGYVDERRRRGSDPSEKGLKRSLEPATEERLTENKRLRNPSFADETFNSTRLFNDTSFDETIPEAIVQERRPNTRKTLSGDLLMKDDEASDKLTSNPLKETESSLKKLQLENYNLRIKCTSLLKFLNNISDDGKIMKNLEILDELHDLKFRHQQLTQEYRELQKKYDALEDQNENREHQENDEELIDLKETNKRLQEELNSSKQELEDTLETLHQSKDKIASLEEKISRLNSERSEIENQHKMKVDLLQSKINEVTTSLNLKERECDHLNEKVSTLVAQLQEFDHQSGSLLDLQSTMDSKNEAIRNLESQLQRNERQRQSLEKEVNLLQDELNSLRETQNRIIEHKDKQIKQLTESVSSNDSERLRQINELSSERDSLLEANRRLQFSENDLKESVKSLQSQLSSCQEELKNLQDKHRQKVDELLKSKAKYTSDEMESLRQELLEMRKNNDLLKNENNSLSSRLDNLIRQSPSRKSVEVELLKKNNEIRALHSSIKDLEQELGNATTTISNLKDNHRREIERIRREADVATKATITGTSPVNNVTMSDHEERAKLQNKISMLQMEYESIKDTKEKELAMWKRKYETIQRTNEELLQEKEGQNRYLSGALREKDKEISELQSRYNNILAERTSMLNDLSKVKHHKEDYKIQLKKTQSRLEYITKEFVKLKETSKTAPISDESKELLNSKWFTKYQTMKGKFLDELKSLQDENLELQKTLLKQKNDSNTKASGNVGSYDNASSTGTLQDEIDYYRLKYTIAIKKQNDLRVMNEYLNKVLKASSQHVKLDTLKLENEVPNYNPYADISFYNLPIPRTRKRRLRFKTVALLVLSCVRMKSAMNAVTWDKQRLEYLKRKIIMSQDRISW</sequence>
<dbReference type="InterPro" id="IPR040593">
    <property type="entry name" value="Spc110_C"/>
</dbReference>
<evidence type="ECO:0000256" key="10">
    <source>
        <dbReference type="ARBA" id="ARBA00032118"/>
    </source>
</evidence>
<dbReference type="Proteomes" id="UP000422736">
    <property type="component" value="Chromosome 2"/>
</dbReference>
<evidence type="ECO:0000256" key="1">
    <source>
        <dbReference type="ARBA" id="ARBA00004123"/>
    </source>
</evidence>
<dbReference type="Gene3D" id="6.10.310.10">
    <property type="match status" value="1"/>
</dbReference>
<comment type="function">
    <text evidence="9">Component of the spindle pole body (SPB) required for the proper execution of spindle pole body (SPB) duplication. Potential role in cross-linking filaments or anchoring other molecules. It is essential for growth.</text>
</comment>
<reference evidence="14 15" key="1">
    <citation type="submission" date="2016-03" db="EMBL/GenBank/DDBJ databases">
        <title>How can Kluyveromyces marxianus grow so fast - potential evolutionary course in Saccharomyces Complex revealed by comparative genomics.</title>
        <authorList>
            <person name="Mo W."/>
            <person name="Lu W."/>
            <person name="Yang X."/>
            <person name="Qi J."/>
            <person name="Lv H."/>
        </authorList>
    </citation>
    <scope>NUCLEOTIDE SEQUENCE [LARGE SCALE GENOMIC DNA]</scope>
    <source>
        <strain evidence="14 15">FIM1</strain>
    </source>
</reference>
<keyword evidence="6 11" id="KW-0175">Coiled coil</keyword>
<evidence type="ECO:0000256" key="12">
    <source>
        <dbReference type="SAM" id="MobiDB-lite"/>
    </source>
</evidence>
<evidence type="ECO:0000256" key="2">
    <source>
        <dbReference type="ARBA" id="ARBA00004317"/>
    </source>
</evidence>
<evidence type="ECO:0000256" key="6">
    <source>
        <dbReference type="ARBA" id="ARBA00023054"/>
    </source>
</evidence>
<evidence type="ECO:0000256" key="7">
    <source>
        <dbReference type="ARBA" id="ARBA00023212"/>
    </source>
</evidence>
<evidence type="ECO:0000256" key="3">
    <source>
        <dbReference type="ARBA" id="ARBA00005853"/>
    </source>
</evidence>
<feature type="domain" description="VWFA" evidence="13">
    <location>
        <begin position="200"/>
        <end position="419"/>
    </location>
</feature>
<keyword evidence="8" id="KW-0539">Nucleus</keyword>
<evidence type="ECO:0000256" key="5">
    <source>
        <dbReference type="ARBA" id="ARBA00022490"/>
    </source>
</evidence>
<dbReference type="Gene3D" id="1.10.287.1490">
    <property type="match status" value="1"/>
</dbReference>
<proteinExistence type="inferred from homology"/>
<evidence type="ECO:0000259" key="13">
    <source>
        <dbReference type="PROSITE" id="PS50234"/>
    </source>
</evidence>
<evidence type="ECO:0000256" key="4">
    <source>
        <dbReference type="ARBA" id="ARBA00016285"/>
    </source>
</evidence>
<feature type="region of interest" description="Disordered" evidence="12">
    <location>
        <begin position="1"/>
        <end position="54"/>
    </location>
</feature>
<name>A0ABX6EQQ0_KLUMA</name>
<comment type="similarity">
    <text evidence="3">Belongs to the SPC110 family.</text>
</comment>
<dbReference type="PROSITE" id="PS50234">
    <property type="entry name" value="VWFA"/>
    <property type="match status" value="1"/>
</dbReference>
<reference evidence="14 15" key="2">
    <citation type="submission" date="2019-11" db="EMBL/GenBank/DDBJ databases">
        <authorList>
            <person name="Lu H."/>
        </authorList>
    </citation>
    <scope>NUCLEOTIDE SEQUENCE [LARGE SCALE GENOMIC DNA]</scope>
    <source>
        <strain evidence="14 15">FIM1</strain>
    </source>
</reference>
<dbReference type="InterPro" id="IPR002035">
    <property type="entry name" value="VWF_A"/>
</dbReference>
<protein>
    <recommendedName>
        <fullName evidence="4">Spindle pole body component 110</fullName>
    </recommendedName>
    <alternativeName>
        <fullName evidence="10">Spindle pole body spacer protein SPC110</fullName>
    </alternativeName>
</protein>
<organism evidence="14 15">
    <name type="scientific">Kluyveromyces marxianus</name>
    <name type="common">Yeast</name>
    <name type="synonym">Candida kefyr</name>
    <dbReference type="NCBI Taxonomy" id="4911"/>
    <lineage>
        <taxon>Eukaryota</taxon>
        <taxon>Fungi</taxon>
        <taxon>Dikarya</taxon>
        <taxon>Ascomycota</taxon>
        <taxon>Saccharomycotina</taxon>
        <taxon>Saccharomycetes</taxon>
        <taxon>Saccharomycetales</taxon>
        <taxon>Saccharomycetaceae</taxon>
        <taxon>Kluyveromyces</taxon>
    </lineage>
</organism>
<feature type="compositionally biased region" description="Basic and acidic residues" evidence="12">
    <location>
        <begin position="1"/>
        <end position="13"/>
    </location>
</feature>
<dbReference type="EMBL" id="CP015055">
    <property type="protein sequence ID" value="QGN14643.1"/>
    <property type="molecule type" value="Genomic_DNA"/>
</dbReference>
<evidence type="ECO:0000256" key="11">
    <source>
        <dbReference type="SAM" id="Coils"/>
    </source>
</evidence>
<feature type="coiled-coil region" evidence="11">
    <location>
        <begin position="405"/>
        <end position="680"/>
    </location>
</feature>
<evidence type="ECO:0000256" key="9">
    <source>
        <dbReference type="ARBA" id="ARBA00025064"/>
    </source>
</evidence>
<feature type="coiled-coil region" evidence="11">
    <location>
        <begin position="713"/>
        <end position="740"/>
    </location>
</feature>
<evidence type="ECO:0000256" key="8">
    <source>
        <dbReference type="ARBA" id="ARBA00023242"/>
    </source>
</evidence>